<dbReference type="PATRIC" id="fig|1134510.3.peg.249"/>
<dbReference type="Proteomes" id="UP000027015">
    <property type="component" value="Unassembled WGS sequence"/>
</dbReference>
<name>A0A067WAN6_9HYPH</name>
<organism evidence="1 2">
    <name type="scientific">Bartonella koehlerae C-29</name>
    <dbReference type="NCBI Taxonomy" id="1134510"/>
    <lineage>
        <taxon>Bacteria</taxon>
        <taxon>Pseudomonadati</taxon>
        <taxon>Pseudomonadota</taxon>
        <taxon>Alphaproteobacteria</taxon>
        <taxon>Hyphomicrobiales</taxon>
        <taxon>Bartonellaceae</taxon>
        <taxon>Bartonella</taxon>
    </lineage>
</organism>
<comment type="caution">
    <text evidence="1">The sequence shown here is derived from an EMBL/GenBank/DDBJ whole genome shotgun (WGS) entry which is preliminary data.</text>
</comment>
<gene>
    <name evidence="1" type="ORF">O9A_00191</name>
</gene>
<reference evidence="1 2" key="1">
    <citation type="submission" date="2012-04" db="EMBL/GenBank/DDBJ databases">
        <title>The Genome Sequence of Bartonella koehlerae C-29.</title>
        <authorList>
            <consortium name="The Broad Institute Genome Sequencing Platform"/>
            <consortium name="The Broad Institute Genome Sequencing Center for Infectious Disease"/>
            <person name="Feldgarden M."/>
            <person name="Kirby J."/>
            <person name="Kosoy M."/>
            <person name="Birtles R."/>
            <person name="Probert W.S."/>
            <person name="Chiaraviglio L."/>
            <person name="Walker B."/>
            <person name="Young S.K."/>
            <person name="Zeng Q."/>
            <person name="Gargeya S."/>
            <person name="Fitzgerald M."/>
            <person name="Haas B."/>
            <person name="Abouelleil A."/>
            <person name="Alvarado L."/>
            <person name="Arachchi H.M."/>
            <person name="Berlin A.M."/>
            <person name="Chapman S.B."/>
            <person name="Goldberg J."/>
            <person name="Griggs A."/>
            <person name="Gujja S."/>
            <person name="Hansen M."/>
            <person name="Howarth C."/>
            <person name="Imamovic A."/>
            <person name="Larimer J."/>
            <person name="McCowen C."/>
            <person name="Montmayeur A."/>
            <person name="Murphy C."/>
            <person name="Neiman D."/>
            <person name="Pearson M."/>
            <person name="Priest M."/>
            <person name="Roberts A."/>
            <person name="Saif S."/>
            <person name="Shea T."/>
            <person name="Sisk P."/>
            <person name="Sykes S."/>
            <person name="Wortman J."/>
            <person name="Nusbaum C."/>
            <person name="Birren B."/>
        </authorList>
    </citation>
    <scope>NUCLEOTIDE SEQUENCE [LARGE SCALE GENOMIC DNA]</scope>
    <source>
        <strain evidence="1 2">C-29</strain>
    </source>
</reference>
<dbReference type="AlphaFoldDB" id="A0A067WAN6"/>
<proteinExistence type="predicted"/>
<dbReference type="HOGENOM" id="CLU_3114964_0_0_5"/>
<sequence>MGLFCIIIRAGGEDKDVKNDLSYLAYAACCLLFLMEYKAKQIGHDDHPKK</sequence>
<evidence type="ECO:0000313" key="2">
    <source>
        <dbReference type="Proteomes" id="UP000027015"/>
    </source>
</evidence>
<accession>A0A067WAN6</accession>
<dbReference type="EMBL" id="AHPL01000003">
    <property type="protein sequence ID" value="KEC55966.1"/>
    <property type="molecule type" value="Genomic_DNA"/>
</dbReference>
<protein>
    <submittedName>
        <fullName evidence="1">Uncharacterized protein</fullName>
    </submittedName>
</protein>
<evidence type="ECO:0000313" key="1">
    <source>
        <dbReference type="EMBL" id="KEC55966.1"/>
    </source>
</evidence>
<keyword evidence="2" id="KW-1185">Reference proteome</keyword>